<feature type="compositionally biased region" description="Basic and acidic residues" evidence="1">
    <location>
        <begin position="126"/>
        <end position="150"/>
    </location>
</feature>
<proteinExistence type="predicted"/>
<evidence type="ECO:0000313" key="3">
    <source>
        <dbReference type="Proteomes" id="UP000054270"/>
    </source>
</evidence>
<organism evidence="2 3">
    <name type="scientific">Hypholoma sublateritium (strain FD-334 SS-4)</name>
    <dbReference type="NCBI Taxonomy" id="945553"/>
    <lineage>
        <taxon>Eukaryota</taxon>
        <taxon>Fungi</taxon>
        <taxon>Dikarya</taxon>
        <taxon>Basidiomycota</taxon>
        <taxon>Agaricomycotina</taxon>
        <taxon>Agaricomycetes</taxon>
        <taxon>Agaricomycetidae</taxon>
        <taxon>Agaricales</taxon>
        <taxon>Agaricineae</taxon>
        <taxon>Strophariaceae</taxon>
        <taxon>Hypholoma</taxon>
    </lineage>
</organism>
<name>A0A0D2N825_HYPSF</name>
<feature type="region of interest" description="Disordered" evidence="1">
    <location>
        <begin position="114"/>
        <end position="150"/>
    </location>
</feature>
<dbReference type="AlphaFoldDB" id="A0A0D2N825"/>
<dbReference type="STRING" id="945553.A0A0D2N825"/>
<evidence type="ECO:0000313" key="2">
    <source>
        <dbReference type="EMBL" id="KJA12916.1"/>
    </source>
</evidence>
<reference evidence="3" key="1">
    <citation type="submission" date="2014-04" db="EMBL/GenBank/DDBJ databases">
        <title>Evolutionary Origins and Diversification of the Mycorrhizal Mutualists.</title>
        <authorList>
            <consortium name="DOE Joint Genome Institute"/>
            <consortium name="Mycorrhizal Genomics Consortium"/>
            <person name="Kohler A."/>
            <person name="Kuo A."/>
            <person name="Nagy L.G."/>
            <person name="Floudas D."/>
            <person name="Copeland A."/>
            <person name="Barry K.W."/>
            <person name="Cichocki N."/>
            <person name="Veneault-Fourrey C."/>
            <person name="LaButti K."/>
            <person name="Lindquist E.A."/>
            <person name="Lipzen A."/>
            <person name="Lundell T."/>
            <person name="Morin E."/>
            <person name="Murat C."/>
            <person name="Riley R."/>
            <person name="Ohm R."/>
            <person name="Sun H."/>
            <person name="Tunlid A."/>
            <person name="Henrissat B."/>
            <person name="Grigoriev I.V."/>
            <person name="Hibbett D.S."/>
            <person name="Martin F."/>
        </authorList>
    </citation>
    <scope>NUCLEOTIDE SEQUENCE [LARGE SCALE GENOMIC DNA]</scope>
    <source>
        <strain evidence="3">FD-334 SS-4</strain>
    </source>
</reference>
<evidence type="ECO:0000256" key="1">
    <source>
        <dbReference type="SAM" id="MobiDB-lite"/>
    </source>
</evidence>
<sequence length="150" mass="15272">MSRRKGAMGAMGGSGGAPQNTQVLIGAGEAPDTGLKPEAHAAGADATYMIAGHIVNSSDGDARTLYTTEGIGRDGQAKARRKLACAEGDVALKRLLERDKDGMRPVILAWEAGKEDVASRGAKGAKGKERGAGKGKGKGTERGAAKARGE</sequence>
<accession>A0A0D2N825</accession>
<dbReference type="OrthoDB" id="202825at2759"/>
<feature type="region of interest" description="Disordered" evidence="1">
    <location>
        <begin position="1"/>
        <end position="22"/>
    </location>
</feature>
<dbReference type="EMBL" id="KN817840">
    <property type="protein sequence ID" value="KJA12916.1"/>
    <property type="molecule type" value="Genomic_DNA"/>
</dbReference>
<keyword evidence="3" id="KW-1185">Reference proteome</keyword>
<dbReference type="Proteomes" id="UP000054270">
    <property type="component" value="Unassembled WGS sequence"/>
</dbReference>
<protein>
    <submittedName>
        <fullName evidence="2">Uncharacterized protein</fullName>
    </submittedName>
</protein>
<gene>
    <name evidence="2" type="ORF">HYPSUDRAFT_220984</name>
</gene>